<dbReference type="Pfam" id="PF13412">
    <property type="entry name" value="HTH_24"/>
    <property type="match status" value="1"/>
</dbReference>
<reference evidence="4" key="1">
    <citation type="journal article" date="2014" name="Int. J. Syst. Evol. Microbiol.">
        <title>Complete genome sequence of Corynebacterium casei LMG S-19264T (=DSM 44701T), isolated from a smear-ripened cheese.</title>
        <authorList>
            <consortium name="US DOE Joint Genome Institute (JGI-PGF)"/>
            <person name="Walter F."/>
            <person name="Albersmeier A."/>
            <person name="Kalinowski J."/>
            <person name="Ruckert C."/>
        </authorList>
    </citation>
    <scope>NUCLEOTIDE SEQUENCE</scope>
    <source>
        <strain evidence="4">CGMCC 1.15371</strain>
    </source>
</reference>
<dbReference type="Proteomes" id="UP000628775">
    <property type="component" value="Unassembled WGS sequence"/>
</dbReference>
<keyword evidence="3" id="KW-0859">Xylose metabolism</keyword>
<evidence type="ECO:0000313" key="5">
    <source>
        <dbReference type="Proteomes" id="UP000628775"/>
    </source>
</evidence>
<dbReference type="AlphaFoldDB" id="A0A8J2YDG6"/>
<dbReference type="GO" id="GO:0042732">
    <property type="term" value="P:D-xylose metabolic process"/>
    <property type="evidence" value="ECO:0007669"/>
    <property type="project" value="UniProtKB-KW"/>
</dbReference>
<protein>
    <submittedName>
        <fullName evidence="4">Transcriptional regulator</fullName>
    </submittedName>
</protein>
<evidence type="ECO:0000256" key="1">
    <source>
        <dbReference type="ARBA" id="ARBA00002486"/>
    </source>
</evidence>
<dbReference type="Gene3D" id="1.10.10.10">
    <property type="entry name" value="Winged helix-like DNA-binding domain superfamily/Winged helix DNA-binding domain"/>
    <property type="match status" value="1"/>
</dbReference>
<dbReference type="InterPro" id="IPR000600">
    <property type="entry name" value="ROK"/>
</dbReference>
<reference evidence="4" key="2">
    <citation type="submission" date="2020-09" db="EMBL/GenBank/DDBJ databases">
        <authorList>
            <person name="Sun Q."/>
            <person name="Zhou Y."/>
        </authorList>
    </citation>
    <scope>NUCLEOTIDE SEQUENCE</scope>
    <source>
        <strain evidence="4">CGMCC 1.15371</strain>
    </source>
</reference>
<keyword evidence="3" id="KW-0119">Carbohydrate metabolism</keyword>
<dbReference type="InterPro" id="IPR036388">
    <property type="entry name" value="WH-like_DNA-bd_sf"/>
</dbReference>
<name>A0A8J2YDG6_9BACL</name>
<keyword evidence="5" id="KW-1185">Reference proteome</keyword>
<evidence type="ECO:0000256" key="2">
    <source>
        <dbReference type="ARBA" id="ARBA00006479"/>
    </source>
</evidence>
<dbReference type="PANTHER" id="PTHR18964">
    <property type="entry name" value="ROK (REPRESSOR, ORF, KINASE) FAMILY"/>
    <property type="match status" value="1"/>
</dbReference>
<sequence length="397" mass="43283">MEIVELIKDHNIGKIIDSIRNNGPISRIELSKTLNIPQPTVTRLIDKLLNEEILLESGLGSSTTVGRRPILLDFNPESVYAIGIEIGRTIVRIALVNFRGRVVSSRKIETNNKGDFSNIIQFLKESYYKLLREFDIPISKILGVGVGVPGPLNETREGFITLYNFYNEASLPIKFVIEEALGLPVILDINANVAALAEKWFGLGKSSDDFVYVMADAGVGSGIVVNGGLHRGSHHESGMLGHTMVDINGEKCSCGNYGCLETLVSTIAITEKVKKILKQMPRQEESIWKKDIDQLVFGDIVRGMERGSEVAIQVVEGAGTYLGIGLTNLINLLDPKLIIIGGALIQLGDVFLEKVRETIKARAVGNGGKKTQIKTTLYSDSVVVGSAALVINERLSI</sequence>
<dbReference type="PANTHER" id="PTHR18964:SF149">
    <property type="entry name" value="BIFUNCTIONAL UDP-N-ACETYLGLUCOSAMINE 2-EPIMERASE_N-ACETYLMANNOSAMINE KINASE"/>
    <property type="match status" value="1"/>
</dbReference>
<dbReference type="InterPro" id="IPR043129">
    <property type="entry name" value="ATPase_NBD"/>
</dbReference>
<gene>
    <name evidence="4" type="ORF">GCM10011391_00420</name>
</gene>
<evidence type="ECO:0000256" key="3">
    <source>
        <dbReference type="ARBA" id="ARBA00022629"/>
    </source>
</evidence>
<dbReference type="SUPFAM" id="SSF53067">
    <property type="entry name" value="Actin-like ATPase domain"/>
    <property type="match status" value="1"/>
</dbReference>
<proteinExistence type="inferred from homology"/>
<dbReference type="SUPFAM" id="SSF46785">
    <property type="entry name" value="Winged helix' DNA-binding domain"/>
    <property type="match status" value="1"/>
</dbReference>
<evidence type="ECO:0000313" key="4">
    <source>
        <dbReference type="EMBL" id="GGE25994.1"/>
    </source>
</evidence>
<comment type="function">
    <text evidence="1">Transcriptional repressor of xylose-utilizing enzymes.</text>
</comment>
<accession>A0A8J2YDG6</accession>
<dbReference type="InterPro" id="IPR036390">
    <property type="entry name" value="WH_DNA-bd_sf"/>
</dbReference>
<dbReference type="Pfam" id="PF00480">
    <property type="entry name" value="ROK"/>
    <property type="match status" value="1"/>
</dbReference>
<dbReference type="Gene3D" id="3.30.420.40">
    <property type="match status" value="2"/>
</dbReference>
<dbReference type="RefSeq" id="WP_188687681.1">
    <property type="nucleotide sequence ID" value="NZ_BMIR01000001.1"/>
</dbReference>
<dbReference type="EMBL" id="BMIR01000001">
    <property type="protein sequence ID" value="GGE25994.1"/>
    <property type="molecule type" value="Genomic_DNA"/>
</dbReference>
<comment type="similarity">
    <text evidence="2">Belongs to the ROK (NagC/XylR) family.</text>
</comment>
<organism evidence="4 5">
    <name type="scientific">Pullulanibacillus camelliae</name>
    <dbReference type="NCBI Taxonomy" id="1707096"/>
    <lineage>
        <taxon>Bacteria</taxon>
        <taxon>Bacillati</taxon>
        <taxon>Bacillota</taxon>
        <taxon>Bacilli</taxon>
        <taxon>Bacillales</taxon>
        <taxon>Sporolactobacillaceae</taxon>
        <taxon>Pullulanibacillus</taxon>
    </lineage>
</organism>
<comment type="caution">
    <text evidence="4">The sequence shown here is derived from an EMBL/GenBank/DDBJ whole genome shotgun (WGS) entry which is preliminary data.</text>
</comment>
<dbReference type="CDD" id="cd24059">
    <property type="entry name" value="ASKHA_NBD_ROK_TM1224-like"/>
    <property type="match status" value="1"/>
</dbReference>